<dbReference type="Gene3D" id="2.40.50.1020">
    <property type="entry name" value="LytTr DNA-binding domain"/>
    <property type="match status" value="1"/>
</dbReference>
<gene>
    <name evidence="4" type="ORF">J3U87_29380</name>
</gene>
<dbReference type="RefSeq" id="WP_237379347.1">
    <property type="nucleotide sequence ID" value="NZ_CP071793.1"/>
</dbReference>
<dbReference type="EMBL" id="CP071793">
    <property type="protein sequence ID" value="QTD49716.1"/>
    <property type="molecule type" value="Genomic_DNA"/>
</dbReference>
<evidence type="ECO:0000259" key="3">
    <source>
        <dbReference type="PROSITE" id="PS50930"/>
    </source>
</evidence>
<dbReference type="PROSITE" id="PS50110">
    <property type="entry name" value="RESPONSE_REGULATORY"/>
    <property type="match status" value="1"/>
</dbReference>
<feature type="domain" description="HTH LytTR-type" evidence="3">
    <location>
        <begin position="164"/>
        <end position="258"/>
    </location>
</feature>
<dbReference type="Proteomes" id="UP000663929">
    <property type="component" value="Chromosome"/>
</dbReference>
<proteinExistence type="predicted"/>
<feature type="domain" description="Response regulatory" evidence="2">
    <location>
        <begin position="6"/>
        <end position="119"/>
    </location>
</feature>
<evidence type="ECO:0000256" key="1">
    <source>
        <dbReference type="PROSITE-ProRule" id="PRU00169"/>
    </source>
</evidence>
<evidence type="ECO:0000259" key="2">
    <source>
        <dbReference type="PROSITE" id="PS50110"/>
    </source>
</evidence>
<dbReference type="SMART" id="SM00850">
    <property type="entry name" value="LytTR"/>
    <property type="match status" value="1"/>
</dbReference>
<name>A0A8A4TIG6_SULCO</name>
<dbReference type="InterPro" id="IPR046947">
    <property type="entry name" value="LytR-like"/>
</dbReference>
<dbReference type="InterPro" id="IPR011006">
    <property type="entry name" value="CheY-like_superfamily"/>
</dbReference>
<dbReference type="SUPFAM" id="SSF52172">
    <property type="entry name" value="CheY-like"/>
    <property type="match status" value="1"/>
</dbReference>
<dbReference type="PROSITE" id="PS50930">
    <property type="entry name" value="HTH_LYTTR"/>
    <property type="match status" value="1"/>
</dbReference>
<accession>A0A8A4TIG6</accession>
<dbReference type="PANTHER" id="PTHR37299">
    <property type="entry name" value="TRANSCRIPTIONAL REGULATOR-RELATED"/>
    <property type="match status" value="1"/>
</dbReference>
<feature type="modified residue" description="4-aspartylphosphate" evidence="1">
    <location>
        <position position="57"/>
    </location>
</feature>
<dbReference type="GO" id="GO:0003677">
    <property type="term" value="F:DNA binding"/>
    <property type="evidence" value="ECO:0007669"/>
    <property type="project" value="InterPro"/>
</dbReference>
<dbReference type="InterPro" id="IPR007492">
    <property type="entry name" value="LytTR_DNA-bd_dom"/>
</dbReference>
<dbReference type="InterPro" id="IPR001789">
    <property type="entry name" value="Sig_transdc_resp-reg_receiver"/>
</dbReference>
<protein>
    <submittedName>
        <fullName evidence="4">Response regulator</fullName>
    </submittedName>
</protein>
<dbReference type="Pfam" id="PF00072">
    <property type="entry name" value="Response_reg"/>
    <property type="match status" value="1"/>
</dbReference>
<dbReference type="Pfam" id="PF04397">
    <property type="entry name" value="LytTR"/>
    <property type="match status" value="1"/>
</dbReference>
<sequence length="268" mass="30962">MTKTIRTIIVDDELPARRNLQHVLGKEPDIELIASCANGFEALEAIDRHALDLMFLDVQMPQMTGFEVMRRIPDDRLPVTIFVTAFDAFAIQAFEVNAIDYLLKPFDDARFQKAVARARARIRDQRERENLRLMRRLLDQIESEQPARPTPQPSEPPETHLTRLMVKASDRFFFLPVAHIDWLASAGNYVEVHSGDKTYLVRGTLTHFANRLDRRFVRISRTNIINTERALGFEPHFHGEYMALMPDGAKLLMSRKFRGNWGGLFERA</sequence>
<keyword evidence="5" id="KW-1185">Reference proteome</keyword>
<dbReference type="Gene3D" id="3.40.50.2300">
    <property type="match status" value="1"/>
</dbReference>
<evidence type="ECO:0000313" key="4">
    <source>
        <dbReference type="EMBL" id="QTD49716.1"/>
    </source>
</evidence>
<organism evidence="4 5">
    <name type="scientific">Sulfidibacter corallicola</name>
    <dbReference type="NCBI Taxonomy" id="2818388"/>
    <lineage>
        <taxon>Bacteria</taxon>
        <taxon>Pseudomonadati</taxon>
        <taxon>Acidobacteriota</taxon>
        <taxon>Holophagae</taxon>
        <taxon>Acanthopleuribacterales</taxon>
        <taxon>Acanthopleuribacteraceae</taxon>
        <taxon>Sulfidibacter</taxon>
    </lineage>
</organism>
<dbReference type="PANTHER" id="PTHR37299:SF1">
    <property type="entry name" value="STAGE 0 SPORULATION PROTEIN A HOMOLOG"/>
    <property type="match status" value="1"/>
</dbReference>
<dbReference type="KEGG" id="scor:J3U87_29380"/>
<dbReference type="SMART" id="SM00448">
    <property type="entry name" value="REC"/>
    <property type="match status" value="1"/>
</dbReference>
<reference evidence="4" key="1">
    <citation type="submission" date="2021-03" db="EMBL/GenBank/DDBJ databases">
        <title>Acanthopleuribacteraceae sp. M133.</title>
        <authorList>
            <person name="Wang G."/>
        </authorList>
    </citation>
    <scope>NUCLEOTIDE SEQUENCE</scope>
    <source>
        <strain evidence="4">M133</strain>
    </source>
</reference>
<dbReference type="GO" id="GO:0000156">
    <property type="term" value="F:phosphorelay response regulator activity"/>
    <property type="evidence" value="ECO:0007669"/>
    <property type="project" value="InterPro"/>
</dbReference>
<keyword evidence="1" id="KW-0597">Phosphoprotein</keyword>
<dbReference type="AlphaFoldDB" id="A0A8A4TIG6"/>
<evidence type="ECO:0000313" key="5">
    <source>
        <dbReference type="Proteomes" id="UP000663929"/>
    </source>
</evidence>